<dbReference type="PANTHER" id="PTHR21368">
    <property type="entry name" value="50S RIBOSOMAL PROTEIN L9"/>
    <property type="match status" value="1"/>
</dbReference>
<dbReference type="AlphaFoldDB" id="A0AAX6N0Y2"/>
<dbReference type="GO" id="GO:1990904">
    <property type="term" value="C:ribonucleoprotein complex"/>
    <property type="evidence" value="ECO:0007669"/>
    <property type="project" value="UniProtKB-KW"/>
</dbReference>
<gene>
    <name evidence="6" type="ORF">Daesc_001115</name>
</gene>
<feature type="region of interest" description="Disordered" evidence="4">
    <location>
        <begin position="109"/>
        <end position="133"/>
    </location>
</feature>
<dbReference type="InterPro" id="IPR036935">
    <property type="entry name" value="Ribosomal_bL9_N_sf"/>
</dbReference>
<protein>
    <recommendedName>
        <fullName evidence="5">Ribosomal protein L9 domain-containing protein</fullName>
    </recommendedName>
</protein>
<dbReference type="GO" id="GO:0003735">
    <property type="term" value="F:structural constituent of ribosome"/>
    <property type="evidence" value="ECO:0007669"/>
    <property type="project" value="InterPro"/>
</dbReference>
<dbReference type="Gene3D" id="3.40.5.10">
    <property type="entry name" value="Ribosomal protein L9, N-terminal domain"/>
    <property type="match status" value="1"/>
</dbReference>
<feature type="compositionally biased region" description="Low complexity" evidence="4">
    <location>
        <begin position="156"/>
        <end position="165"/>
    </location>
</feature>
<evidence type="ECO:0000313" key="6">
    <source>
        <dbReference type="EMBL" id="KAK6958317.1"/>
    </source>
</evidence>
<feature type="compositionally biased region" description="Low complexity" evidence="4">
    <location>
        <begin position="177"/>
        <end position="196"/>
    </location>
</feature>
<organism evidence="6 7">
    <name type="scientific">Daldinia eschscholtzii</name>
    <dbReference type="NCBI Taxonomy" id="292717"/>
    <lineage>
        <taxon>Eukaryota</taxon>
        <taxon>Fungi</taxon>
        <taxon>Dikarya</taxon>
        <taxon>Ascomycota</taxon>
        <taxon>Pezizomycotina</taxon>
        <taxon>Sordariomycetes</taxon>
        <taxon>Xylariomycetidae</taxon>
        <taxon>Xylariales</taxon>
        <taxon>Hypoxylaceae</taxon>
        <taxon>Daldinia</taxon>
    </lineage>
</organism>
<dbReference type="Pfam" id="PF01281">
    <property type="entry name" value="Ribosomal_L9_N"/>
    <property type="match status" value="1"/>
</dbReference>
<dbReference type="SUPFAM" id="SSF55658">
    <property type="entry name" value="L9 N-domain-like"/>
    <property type="match status" value="1"/>
</dbReference>
<reference evidence="6 7" key="1">
    <citation type="journal article" date="2024" name="Front Chem Biol">
        <title>Unveiling the potential of Daldinia eschscholtzii MFLUCC 19-0629 through bioactivity and bioinformatics studies for enhanced sustainable agriculture production.</title>
        <authorList>
            <person name="Brooks S."/>
            <person name="Weaver J.A."/>
            <person name="Klomchit A."/>
            <person name="Alharthi S.A."/>
            <person name="Onlamun T."/>
            <person name="Nurani R."/>
            <person name="Vong T.K."/>
            <person name="Alberti F."/>
            <person name="Greco C."/>
        </authorList>
    </citation>
    <scope>NUCLEOTIDE SEQUENCE [LARGE SCALE GENOMIC DNA]</scope>
    <source>
        <strain evidence="6">MFLUCC 19-0629</strain>
    </source>
</reference>
<dbReference type="Proteomes" id="UP001369815">
    <property type="component" value="Unassembled WGS sequence"/>
</dbReference>
<dbReference type="InterPro" id="IPR000244">
    <property type="entry name" value="Ribosomal_bL9"/>
</dbReference>
<dbReference type="InterPro" id="IPR020070">
    <property type="entry name" value="Ribosomal_bL9_N"/>
</dbReference>
<feature type="domain" description="Ribosomal protein L9" evidence="5">
    <location>
        <begin position="39"/>
        <end position="83"/>
    </location>
</feature>
<keyword evidence="3" id="KW-0687">Ribonucleoprotein</keyword>
<dbReference type="GO" id="GO:0006412">
    <property type="term" value="P:translation"/>
    <property type="evidence" value="ECO:0007669"/>
    <property type="project" value="InterPro"/>
</dbReference>
<keyword evidence="2" id="KW-0689">Ribosomal protein</keyword>
<evidence type="ECO:0000259" key="5">
    <source>
        <dbReference type="Pfam" id="PF01281"/>
    </source>
</evidence>
<feature type="compositionally biased region" description="Basic and acidic residues" evidence="4">
    <location>
        <begin position="116"/>
        <end position="133"/>
    </location>
</feature>
<keyword evidence="7" id="KW-1185">Reference proteome</keyword>
<proteinExistence type="inferred from homology"/>
<dbReference type="GO" id="GO:0005840">
    <property type="term" value="C:ribosome"/>
    <property type="evidence" value="ECO:0007669"/>
    <property type="project" value="UniProtKB-KW"/>
</dbReference>
<evidence type="ECO:0000256" key="3">
    <source>
        <dbReference type="ARBA" id="ARBA00023274"/>
    </source>
</evidence>
<comment type="caution">
    <text evidence="6">The sequence shown here is derived from an EMBL/GenBank/DDBJ whole genome shotgun (WGS) entry which is preliminary data.</text>
</comment>
<sequence>MAPARLIRPPTCLDCLRPLQTRGAKSSTKAEEEDLQGIPVRLLQDIQGFGRKHAIIRVKPGRMRNYWFPKAQAEYMTRQRFQELGLTEAAIGVRDRSFGTKLVIDPDGVLAQEGPAETRRSKKDTLTLPPEETRTLLESLLPPILTFARKPIPNVSAPSSSEYKPAPAPAPAPVPRSPSLAPNAAASTAAARGETPAAPPKAEEPTTTTVPIFGSVSINDILAVIRERLLEADPTQGGRVALEAESVEIRGLEGEDRIKHLGTFDVVISAGKGLDPVVRQVQVVPDE</sequence>
<feature type="region of interest" description="Disordered" evidence="4">
    <location>
        <begin position="155"/>
        <end position="209"/>
    </location>
</feature>
<dbReference type="InterPro" id="IPR009027">
    <property type="entry name" value="Ribosomal_bL9/RNase_H1_N"/>
</dbReference>
<dbReference type="EMBL" id="JBANMG010000001">
    <property type="protein sequence ID" value="KAK6958317.1"/>
    <property type="molecule type" value="Genomic_DNA"/>
</dbReference>
<name>A0AAX6N0Y2_9PEZI</name>
<evidence type="ECO:0000256" key="2">
    <source>
        <dbReference type="ARBA" id="ARBA00022980"/>
    </source>
</evidence>
<feature type="compositionally biased region" description="Pro residues" evidence="4">
    <location>
        <begin position="166"/>
        <end position="176"/>
    </location>
</feature>
<comment type="similarity">
    <text evidence="1">Belongs to the bacterial ribosomal protein bL9 family.</text>
</comment>
<evidence type="ECO:0000256" key="4">
    <source>
        <dbReference type="SAM" id="MobiDB-lite"/>
    </source>
</evidence>
<evidence type="ECO:0000313" key="7">
    <source>
        <dbReference type="Proteomes" id="UP001369815"/>
    </source>
</evidence>
<accession>A0AAX6N0Y2</accession>
<evidence type="ECO:0000256" key="1">
    <source>
        <dbReference type="ARBA" id="ARBA00010605"/>
    </source>
</evidence>